<keyword evidence="3" id="KW-1185">Reference proteome</keyword>
<dbReference type="EMBL" id="PGFB01000003">
    <property type="protein sequence ID" value="PJJ62213.1"/>
    <property type="molecule type" value="Genomic_DNA"/>
</dbReference>
<sequence length="530" mass="56685">MGSGSAGSVGAVVGATVAIGLLTALVFLVRAGDAGGANWPVGWELRSSDNGVLFQVVQDVFAGRDLAWSFSPQVYVFPELPISFAAYLLGAGDVYLYYLFVAVINNCLLFLALLGVLGLLHPRERISSWLARAAVATTPLLILPLIGTSWLVSYHLAPSYYFGMYLMVVAAPALFLVRSRRARTLIGVGLAFTAASNPLALVFAVPAFVCALLVRGLRRGIRATGRPIATAALVLLGALALRLLLLAPLQGTSPLSYIDPEVFRRRLEAFGPYLDYLAYDTSTRVVLVLGVILSIVCLIGAVTAAAVYLRRTRTPDDRLLVAVYLGLVPLTGLAGTAVLMVTNYLYLWPVLIAPFVFVLMALPRGWAGRALPIAATAVVAVGLFVGAVPNLAHGERYFGYRSAETQCLDEGLPEGALTGYATFSDARRMSLTSERGFRLVQVTDAGELSDWLTNRDYALEAGSFFYVNGRGDELAIDTGFLTGEFGEPDSEFSCGDDQRVLVYTEPRKLAAIAEYYGPAASAARMAGRPG</sequence>
<protein>
    <recommendedName>
        <fullName evidence="4">Dolichyl-phosphate-mannose-protein mannosyltransferase</fullName>
    </recommendedName>
</protein>
<reference evidence="2 3" key="1">
    <citation type="submission" date="2017-11" db="EMBL/GenBank/DDBJ databases">
        <title>Genomic Encyclopedia of Archaeal and Bacterial Type Strains, Phase II (KMG-II): From Individual Species to Whole Genera.</title>
        <authorList>
            <person name="Goeker M."/>
        </authorList>
    </citation>
    <scope>NUCLEOTIDE SEQUENCE [LARGE SCALE GENOMIC DNA]</scope>
    <source>
        <strain evidence="2 3">DSM 25625</strain>
    </source>
</reference>
<feature type="transmembrane region" description="Helical" evidence="1">
    <location>
        <begin position="6"/>
        <end position="29"/>
    </location>
</feature>
<dbReference type="RefSeq" id="WP_170061967.1">
    <property type="nucleotide sequence ID" value="NZ_PGFB01000003.1"/>
</dbReference>
<name>A0A2M9BW80_9MICO</name>
<dbReference type="AlphaFoldDB" id="A0A2M9BW80"/>
<feature type="transmembrane region" description="Helical" evidence="1">
    <location>
        <begin position="96"/>
        <end position="117"/>
    </location>
</feature>
<dbReference type="Proteomes" id="UP000230161">
    <property type="component" value="Unassembled WGS sequence"/>
</dbReference>
<feature type="transmembrane region" description="Helical" evidence="1">
    <location>
        <begin position="129"/>
        <end position="152"/>
    </location>
</feature>
<feature type="transmembrane region" description="Helical" evidence="1">
    <location>
        <begin position="74"/>
        <end position="90"/>
    </location>
</feature>
<feature type="transmembrane region" description="Helical" evidence="1">
    <location>
        <begin position="321"/>
        <end position="340"/>
    </location>
</feature>
<feature type="transmembrane region" description="Helical" evidence="1">
    <location>
        <begin position="285"/>
        <end position="309"/>
    </location>
</feature>
<evidence type="ECO:0000313" key="3">
    <source>
        <dbReference type="Proteomes" id="UP000230161"/>
    </source>
</evidence>
<evidence type="ECO:0000256" key="1">
    <source>
        <dbReference type="SAM" id="Phobius"/>
    </source>
</evidence>
<keyword evidence="1" id="KW-0812">Transmembrane</keyword>
<keyword evidence="1" id="KW-1133">Transmembrane helix</keyword>
<evidence type="ECO:0008006" key="4">
    <source>
        <dbReference type="Google" id="ProtNLM"/>
    </source>
</evidence>
<organism evidence="2 3">
    <name type="scientific">Compostimonas suwonensis</name>
    <dbReference type="NCBI Taxonomy" id="1048394"/>
    <lineage>
        <taxon>Bacteria</taxon>
        <taxon>Bacillati</taxon>
        <taxon>Actinomycetota</taxon>
        <taxon>Actinomycetes</taxon>
        <taxon>Micrococcales</taxon>
        <taxon>Microbacteriaceae</taxon>
        <taxon>Compostimonas</taxon>
    </lineage>
</organism>
<proteinExistence type="predicted"/>
<evidence type="ECO:0000313" key="2">
    <source>
        <dbReference type="EMBL" id="PJJ62213.1"/>
    </source>
</evidence>
<feature type="transmembrane region" description="Helical" evidence="1">
    <location>
        <begin position="228"/>
        <end position="247"/>
    </location>
</feature>
<feature type="transmembrane region" description="Helical" evidence="1">
    <location>
        <begin position="346"/>
        <end position="363"/>
    </location>
</feature>
<gene>
    <name evidence="2" type="ORF">CLV54_2010</name>
</gene>
<comment type="caution">
    <text evidence="2">The sequence shown here is derived from an EMBL/GenBank/DDBJ whole genome shotgun (WGS) entry which is preliminary data.</text>
</comment>
<feature type="transmembrane region" description="Helical" evidence="1">
    <location>
        <begin position="370"/>
        <end position="392"/>
    </location>
</feature>
<keyword evidence="1" id="KW-0472">Membrane</keyword>
<feature type="transmembrane region" description="Helical" evidence="1">
    <location>
        <begin position="158"/>
        <end position="177"/>
    </location>
</feature>
<accession>A0A2M9BW80</accession>